<evidence type="ECO:0000256" key="6">
    <source>
        <dbReference type="ARBA" id="ARBA00023134"/>
    </source>
</evidence>
<keyword evidence="2 8" id="KW-0808">Transferase</keyword>
<dbReference type="GO" id="GO:0005737">
    <property type="term" value="C:cytoplasm"/>
    <property type="evidence" value="ECO:0007669"/>
    <property type="project" value="UniProtKB-SubCell"/>
</dbReference>
<keyword evidence="7 8" id="KW-0501">Molybdenum cofactor biosynthesis</keyword>
<dbReference type="InterPro" id="IPR029044">
    <property type="entry name" value="Nucleotide-diphossugar_trans"/>
</dbReference>
<feature type="binding site" evidence="8">
    <location>
        <position position="48"/>
    </location>
    <ligand>
        <name>GTP</name>
        <dbReference type="ChEBI" id="CHEBI:37565"/>
    </ligand>
</feature>
<evidence type="ECO:0000256" key="1">
    <source>
        <dbReference type="ARBA" id="ARBA00022490"/>
    </source>
</evidence>
<dbReference type="Pfam" id="PF12804">
    <property type="entry name" value="NTP_transf_3"/>
    <property type="match status" value="1"/>
</dbReference>
<accession>A0A1M5GH45</accession>
<evidence type="ECO:0000313" key="11">
    <source>
        <dbReference type="Proteomes" id="UP000184485"/>
    </source>
</evidence>
<feature type="binding site" evidence="8">
    <location>
        <position position="66"/>
    </location>
    <ligand>
        <name>GTP</name>
        <dbReference type="ChEBI" id="CHEBI:37565"/>
    </ligand>
</feature>
<evidence type="ECO:0000256" key="8">
    <source>
        <dbReference type="HAMAP-Rule" id="MF_00316"/>
    </source>
</evidence>
<keyword evidence="3 8" id="KW-0479">Metal-binding</keyword>
<evidence type="ECO:0000256" key="4">
    <source>
        <dbReference type="ARBA" id="ARBA00022741"/>
    </source>
</evidence>
<keyword evidence="10" id="KW-0548">Nucleotidyltransferase</keyword>
<dbReference type="RefSeq" id="WP_073055001.1">
    <property type="nucleotide sequence ID" value="NZ_FQUP01000003.1"/>
</dbReference>
<keyword evidence="6 8" id="KW-0342">GTP-binding</keyword>
<dbReference type="GO" id="GO:0046872">
    <property type="term" value="F:metal ion binding"/>
    <property type="evidence" value="ECO:0007669"/>
    <property type="project" value="UniProtKB-KW"/>
</dbReference>
<dbReference type="AlphaFoldDB" id="A0A1M5GH45"/>
<dbReference type="GO" id="GO:1902758">
    <property type="term" value="P:bis(molybdopterin guanine dinucleotide)molybdenum biosynthetic process"/>
    <property type="evidence" value="ECO:0007669"/>
    <property type="project" value="TreeGrafter"/>
</dbReference>
<gene>
    <name evidence="8" type="primary">mobA</name>
    <name evidence="10" type="ORF">SAMN02745157_3405</name>
</gene>
<dbReference type="CDD" id="cd02503">
    <property type="entry name" value="MobA"/>
    <property type="match status" value="1"/>
</dbReference>
<keyword evidence="11" id="KW-1185">Reference proteome</keyword>
<dbReference type="EMBL" id="FQUP01000003">
    <property type="protein sequence ID" value="SHG03016.1"/>
    <property type="molecule type" value="Genomic_DNA"/>
</dbReference>
<comment type="subcellular location">
    <subcellularLocation>
        <location evidence="8">Cytoplasm</location>
    </subcellularLocation>
</comment>
<dbReference type="NCBIfam" id="TIGR02665">
    <property type="entry name" value="molyb_mobA"/>
    <property type="match status" value="1"/>
</dbReference>
<evidence type="ECO:0000256" key="2">
    <source>
        <dbReference type="ARBA" id="ARBA00022679"/>
    </source>
</evidence>
<keyword evidence="5 8" id="KW-0460">Magnesium</keyword>
<dbReference type="STRING" id="1122133.SAMN02745157_3405"/>
<feature type="domain" description="MobA-like NTP transferase" evidence="9">
    <location>
        <begin position="5"/>
        <end position="164"/>
    </location>
</feature>
<evidence type="ECO:0000256" key="3">
    <source>
        <dbReference type="ARBA" id="ARBA00022723"/>
    </source>
</evidence>
<keyword evidence="1 8" id="KW-0963">Cytoplasm</keyword>
<dbReference type="InterPro" id="IPR013482">
    <property type="entry name" value="Molybde_CF_guanTrfase"/>
</dbReference>
<dbReference type="Proteomes" id="UP000184485">
    <property type="component" value="Unassembled WGS sequence"/>
</dbReference>
<dbReference type="InterPro" id="IPR025877">
    <property type="entry name" value="MobA-like_NTP_Trfase"/>
</dbReference>
<proteinExistence type="inferred from homology"/>
<evidence type="ECO:0000259" key="9">
    <source>
        <dbReference type="Pfam" id="PF12804"/>
    </source>
</evidence>
<comment type="function">
    <text evidence="8">Transfers a GMP moiety from GTP to Mo-molybdopterin (Mo-MPT) cofactor (Moco or molybdenum cofactor) to form Mo-molybdopterin guanine dinucleotide (Mo-MGD) cofactor.</text>
</comment>
<comment type="domain">
    <text evidence="8">The N-terminal domain determines nucleotide recognition and specific binding, while the C-terminal domain determines the specific binding to the target protein.</text>
</comment>
<sequence length="204" mass="21253">MTIAGLVLAGGGSTRMGRDKALVPLADEPMLAHVIARFGPQVGPLALNANGDASRFDGFGLPVVADDRPDTGPLGGVQAGLDWAATLPSPPRFLVTVPVDGPLLPIDLVARLVATAGSEDRIVIAASGERDHPVFALWPIARAAALRSWRKTAKSHGVRGFLAAEGFAVATWPVAADGFDPFFNVNAPDDLDRAEAWLAGGHRL</sequence>
<dbReference type="EC" id="2.7.7.77" evidence="8"/>
<comment type="catalytic activity">
    <reaction evidence="8">
        <text>Mo-molybdopterin + GTP + H(+) = Mo-molybdopterin guanine dinucleotide + diphosphate</text>
        <dbReference type="Rhea" id="RHEA:34243"/>
        <dbReference type="ChEBI" id="CHEBI:15378"/>
        <dbReference type="ChEBI" id="CHEBI:33019"/>
        <dbReference type="ChEBI" id="CHEBI:37565"/>
        <dbReference type="ChEBI" id="CHEBI:71302"/>
        <dbReference type="ChEBI" id="CHEBI:71310"/>
        <dbReference type="EC" id="2.7.7.77"/>
    </reaction>
</comment>
<dbReference type="GO" id="GO:0005525">
    <property type="term" value="F:GTP binding"/>
    <property type="evidence" value="ECO:0007669"/>
    <property type="project" value="UniProtKB-UniRule"/>
</dbReference>
<dbReference type="GO" id="GO:0061603">
    <property type="term" value="F:molybdenum cofactor guanylyltransferase activity"/>
    <property type="evidence" value="ECO:0007669"/>
    <property type="project" value="UniProtKB-EC"/>
</dbReference>
<dbReference type="PANTHER" id="PTHR19136:SF81">
    <property type="entry name" value="MOLYBDENUM COFACTOR GUANYLYLTRANSFERASE"/>
    <property type="match status" value="1"/>
</dbReference>
<feature type="binding site" evidence="8">
    <location>
        <position position="100"/>
    </location>
    <ligand>
        <name>Mg(2+)</name>
        <dbReference type="ChEBI" id="CHEBI:18420"/>
    </ligand>
</feature>
<protein>
    <recommendedName>
        <fullName evidence="8">Molybdenum cofactor guanylyltransferase</fullName>
        <shortName evidence="8">MoCo guanylyltransferase</shortName>
        <ecNumber evidence="8">2.7.7.77</ecNumber>
    </recommendedName>
    <alternativeName>
        <fullName evidence="8">GTP:molybdopterin guanylyltransferase</fullName>
    </alternativeName>
    <alternativeName>
        <fullName evidence="8">Mo-MPT guanylyltransferase</fullName>
    </alternativeName>
    <alternativeName>
        <fullName evidence="8">Molybdopterin guanylyltransferase</fullName>
    </alternativeName>
    <alternativeName>
        <fullName evidence="8">Molybdopterin-guanine dinucleotide synthase</fullName>
        <shortName evidence="8">MGD synthase</shortName>
    </alternativeName>
</protein>
<comment type="similarity">
    <text evidence="8">Belongs to the MobA family.</text>
</comment>
<dbReference type="OrthoDB" id="9788394at2"/>
<dbReference type="PANTHER" id="PTHR19136">
    <property type="entry name" value="MOLYBDENUM COFACTOR GUANYLYLTRANSFERASE"/>
    <property type="match status" value="1"/>
</dbReference>
<evidence type="ECO:0000256" key="7">
    <source>
        <dbReference type="ARBA" id="ARBA00023150"/>
    </source>
</evidence>
<comment type="cofactor">
    <cofactor evidence="8">
        <name>Mg(2+)</name>
        <dbReference type="ChEBI" id="CHEBI:18420"/>
    </cofactor>
</comment>
<feature type="binding site" evidence="8">
    <location>
        <begin position="8"/>
        <end position="10"/>
    </location>
    <ligand>
        <name>GTP</name>
        <dbReference type="ChEBI" id="CHEBI:37565"/>
    </ligand>
</feature>
<feature type="binding site" evidence="8">
    <location>
        <position position="100"/>
    </location>
    <ligand>
        <name>GTP</name>
        <dbReference type="ChEBI" id="CHEBI:37565"/>
    </ligand>
</feature>
<organism evidence="10 11">
    <name type="scientific">Kaistia soli DSM 19436</name>
    <dbReference type="NCBI Taxonomy" id="1122133"/>
    <lineage>
        <taxon>Bacteria</taxon>
        <taxon>Pseudomonadati</taxon>
        <taxon>Pseudomonadota</taxon>
        <taxon>Alphaproteobacteria</taxon>
        <taxon>Hyphomicrobiales</taxon>
        <taxon>Kaistiaceae</taxon>
        <taxon>Kaistia</taxon>
    </lineage>
</organism>
<evidence type="ECO:0000313" key="10">
    <source>
        <dbReference type="EMBL" id="SHG03016.1"/>
    </source>
</evidence>
<dbReference type="HAMAP" id="MF_00316">
    <property type="entry name" value="MobA"/>
    <property type="match status" value="1"/>
</dbReference>
<dbReference type="Gene3D" id="3.90.550.10">
    <property type="entry name" value="Spore Coat Polysaccharide Biosynthesis Protein SpsA, Chain A"/>
    <property type="match status" value="1"/>
</dbReference>
<reference evidence="10 11" key="1">
    <citation type="submission" date="2016-11" db="EMBL/GenBank/DDBJ databases">
        <authorList>
            <person name="Jaros S."/>
            <person name="Januszkiewicz K."/>
            <person name="Wedrychowicz H."/>
        </authorList>
    </citation>
    <scope>NUCLEOTIDE SEQUENCE [LARGE SCALE GENOMIC DNA]</scope>
    <source>
        <strain evidence="10 11">DSM 19436</strain>
    </source>
</reference>
<feature type="binding site" evidence="8">
    <location>
        <position position="20"/>
    </location>
    <ligand>
        <name>GTP</name>
        <dbReference type="ChEBI" id="CHEBI:37565"/>
    </ligand>
</feature>
<evidence type="ECO:0000256" key="5">
    <source>
        <dbReference type="ARBA" id="ARBA00022842"/>
    </source>
</evidence>
<name>A0A1M5GH45_9HYPH</name>
<comment type="subunit">
    <text evidence="8">Monomer.</text>
</comment>
<keyword evidence="4 8" id="KW-0547">Nucleotide-binding</keyword>
<dbReference type="SUPFAM" id="SSF53448">
    <property type="entry name" value="Nucleotide-diphospho-sugar transferases"/>
    <property type="match status" value="1"/>
</dbReference>